<dbReference type="EMBL" id="JADKYU010000645">
    <property type="protein sequence ID" value="MBF4985084.1"/>
    <property type="molecule type" value="Genomic_DNA"/>
</dbReference>
<evidence type="ECO:0000259" key="1">
    <source>
        <dbReference type="Pfam" id="PF14905"/>
    </source>
</evidence>
<evidence type="ECO:0000313" key="2">
    <source>
        <dbReference type="EMBL" id="MBF4985084.1"/>
    </source>
</evidence>
<keyword evidence="3" id="KW-1185">Reference proteome</keyword>
<accession>A0ABS0A6T2</accession>
<dbReference type="Proteomes" id="UP001194729">
    <property type="component" value="Unassembled WGS sequence"/>
</dbReference>
<gene>
    <name evidence="2" type="ORF">FNJ87_12325</name>
</gene>
<dbReference type="InterPro" id="IPR041700">
    <property type="entry name" value="OMP_b-brl_3"/>
</dbReference>
<reference evidence="2 3" key="1">
    <citation type="submission" date="2020-11" db="EMBL/GenBank/DDBJ databases">
        <title>P. mediterranea TC4 genome.</title>
        <authorList>
            <person name="Molmeret M."/>
        </authorList>
    </citation>
    <scope>NUCLEOTIDE SEQUENCE [LARGE SCALE GENOMIC DNA]</scope>
    <source>
        <strain evidence="2 3">TC4</strain>
    </source>
</reference>
<protein>
    <submittedName>
        <fullName evidence="2">Outer membrane beta-barrel protein</fullName>
    </submittedName>
</protein>
<evidence type="ECO:0000313" key="3">
    <source>
        <dbReference type="Proteomes" id="UP001194729"/>
    </source>
</evidence>
<organism evidence="2 3">
    <name type="scientific">Nonlabens mediterrranea</name>
    <dbReference type="NCBI Taxonomy" id="1419947"/>
    <lineage>
        <taxon>Bacteria</taxon>
        <taxon>Pseudomonadati</taxon>
        <taxon>Bacteroidota</taxon>
        <taxon>Flavobacteriia</taxon>
        <taxon>Flavobacteriales</taxon>
        <taxon>Flavobacteriaceae</taxon>
        <taxon>Nonlabens</taxon>
    </lineage>
</organism>
<dbReference type="Pfam" id="PF14905">
    <property type="entry name" value="OMP_b-brl_3"/>
    <property type="match status" value="1"/>
</dbReference>
<proteinExistence type="predicted"/>
<feature type="non-terminal residue" evidence="2">
    <location>
        <position position="1"/>
    </location>
</feature>
<feature type="domain" description="Outer membrane protein beta-barrel" evidence="1">
    <location>
        <begin position="10"/>
        <end position="150"/>
    </location>
</feature>
<name>A0ABS0A6T2_9FLAO</name>
<comment type="caution">
    <text evidence="2">The sequence shown here is derived from an EMBL/GenBank/DDBJ whole genome shotgun (WGS) entry which is preliminary data.</text>
</comment>
<sequence>TNAIAFETTNVNLSPNLSVEYSIDDIFELETEYNIGFNSSKFSLESIGDQKFTNHTASIDLTTFWPQNLIMGLRGEYNVFGNVTEEFDNDSFVLIGSLGYKFAKDKAIVKLKAYDILNQVIDTRRTISQDFISDSSSLVLRQYFMLSFTYKFSKFGGKDPNRGN</sequence>